<dbReference type="EMBL" id="AP023366">
    <property type="protein sequence ID" value="BCJ87390.1"/>
    <property type="molecule type" value="Genomic_DNA"/>
</dbReference>
<keyword evidence="6 8" id="KW-0472">Membrane</keyword>
<dbReference type="KEGG" id="eff:skT53_23750"/>
<dbReference type="PANTHER" id="PTHR34390">
    <property type="entry name" value="UPF0442 PROTEIN YJJB-RELATED"/>
    <property type="match status" value="1"/>
</dbReference>
<comment type="similarity">
    <text evidence="7">Belongs to the ThrE exporter (TC 2.A.79) family.</text>
</comment>
<dbReference type="Pfam" id="PF12821">
    <property type="entry name" value="ThrE_2"/>
    <property type="match status" value="1"/>
</dbReference>
<dbReference type="RefSeq" id="WP_200757321.1">
    <property type="nucleotide sequence ID" value="NZ_AP023366.1"/>
</dbReference>
<dbReference type="InterPro" id="IPR024528">
    <property type="entry name" value="ThrE_2"/>
</dbReference>
<keyword evidence="2" id="KW-1003">Cell membrane</keyword>
<proteinExistence type="inferred from homology"/>
<evidence type="ECO:0000256" key="6">
    <source>
        <dbReference type="ARBA" id="ARBA00023136"/>
    </source>
</evidence>
<evidence type="ECO:0000256" key="4">
    <source>
        <dbReference type="ARBA" id="ARBA00022692"/>
    </source>
</evidence>
<evidence type="ECO:0000259" key="9">
    <source>
        <dbReference type="Pfam" id="PF12821"/>
    </source>
</evidence>
<dbReference type="Proteomes" id="UP000593802">
    <property type="component" value="Chromosome"/>
</dbReference>
<keyword evidence="5 8" id="KW-1133">Transmembrane helix</keyword>
<organism evidence="10 11">
    <name type="scientific">Effusibacillus dendaii</name>
    <dbReference type="NCBI Taxonomy" id="2743772"/>
    <lineage>
        <taxon>Bacteria</taxon>
        <taxon>Bacillati</taxon>
        <taxon>Bacillota</taxon>
        <taxon>Bacilli</taxon>
        <taxon>Bacillales</taxon>
        <taxon>Alicyclobacillaceae</taxon>
        <taxon>Effusibacillus</taxon>
    </lineage>
</organism>
<dbReference type="AlphaFoldDB" id="A0A7I8DFP9"/>
<evidence type="ECO:0000256" key="7">
    <source>
        <dbReference type="ARBA" id="ARBA00034125"/>
    </source>
</evidence>
<evidence type="ECO:0000313" key="10">
    <source>
        <dbReference type="EMBL" id="BCJ87390.1"/>
    </source>
</evidence>
<feature type="domain" description="Threonine/Serine exporter ThrE" evidence="9">
    <location>
        <begin position="5"/>
        <end position="128"/>
    </location>
</feature>
<protein>
    <recommendedName>
        <fullName evidence="9">Threonine/Serine exporter ThrE domain-containing protein</fullName>
    </recommendedName>
</protein>
<reference evidence="10 11" key="1">
    <citation type="submission" date="2020-08" db="EMBL/GenBank/DDBJ databases">
        <title>Complete Genome Sequence of Effusibacillus dendaii Strain skT53, Isolated from Farmland soil.</title>
        <authorList>
            <person name="Konishi T."/>
            <person name="Kawasaki H."/>
        </authorList>
    </citation>
    <scope>NUCLEOTIDE SEQUENCE [LARGE SCALE GENOMIC DNA]</scope>
    <source>
        <strain evidence="11">skT53</strain>
    </source>
</reference>
<dbReference type="InterPro" id="IPR050539">
    <property type="entry name" value="ThrE_Dicarb/AminoAcid_Exp"/>
</dbReference>
<feature type="transmembrane region" description="Helical" evidence="8">
    <location>
        <begin position="115"/>
        <end position="135"/>
    </location>
</feature>
<comment type="subcellular location">
    <subcellularLocation>
        <location evidence="1">Cell membrane</location>
        <topology evidence="1">Multi-pass membrane protein</topology>
    </subcellularLocation>
</comment>
<name>A0A7I8DFP9_9BACL</name>
<keyword evidence="3" id="KW-0997">Cell inner membrane</keyword>
<evidence type="ECO:0000313" key="11">
    <source>
        <dbReference type="Proteomes" id="UP000593802"/>
    </source>
</evidence>
<sequence>MIMNLILAYLGTVAYAIIYRVPKRALLTAGLVGAGASAIRSGVEQLASSAVAGAFLGAFFVSIASEMLARIQKLPATVFIVCGILMLVPGMRALSAMRFFMEKDYFQGISNGTETFLIAGGIAAGLVVGGALMRFGRRRQHVA</sequence>
<evidence type="ECO:0000256" key="5">
    <source>
        <dbReference type="ARBA" id="ARBA00022989"/>
    </source>
</evidence>
<keyword evidence="4 8" id="KW-0812">Transmembrane</keyword>
<evidence type="ECO:0000256" key="8">
    <source>
        <dbReference type="SAM" id="Phobius"/>
    </source>
</evidence>
<keyword evidence="11" id="KW-1185">Reference proteome</keyword>
<evidence type="ECO:0000256" key="2">
    <source>
        <dbReference type="ARBA" id="ARBA00022475"/>
    </source>
</evidence>
<dbReference type="GO" id="GO:0015744">
    <property type="term" value="P:succinate transport"/>
    <property type="evidence" value="ECO:0007669"/>
    <property type="project" value="TreeGrafter"/>
</dbReference>
<evidence type="ECO:0000256" key="1">
    <source>
        <dbReference type="ARBA" id="ARBA00004651"/>
    </source>
</evidence>
<gene>
    <name evidence="10" type="ORF">skT53_23750</name>
</gene>
<feature type="transmembrane region" description="Helical" evidence="8">
    <location>
        <begin position="46"/>
        <end position="64"/>
    </location>
</feature>
<accession>A0A7I8DFP9</accession>
<evidence type="ECO:0000256" key="3">
    <source>
        <dbReference type="ARBA" id="ARBA00022519"/>
    </source>
</evidence>
<dbReference type="PANTHER" id="PTHR34390:SF1">
    <property type="entry name" value="SUCCINATE TRANSPORTER SUBUNIT YJJB-RELATED"/>
    <property type="match status" value="1"/>
</dbReference>
<dbReference type="GO" id="GO:0005886">
    <property type="term" value="C:plasma membrane"/>
    <property type="evidence" value="ECO:0007669"/>
    <property type="project" value="UniProtKB-SubCell"/>
</dbReference>
<feature type="transmembrane region" description="Helical" evidence="8">
    <location>
        <begin position="76"/>
        <end position="95"/>
    </location>
</feature>